<gene>
    <name evidence="8" type="ORF">PILCRDRAFT_217258</name>
</gene>
<evidence type="ECO:0000259" key="7">
    <source>
        <dbReference type="Pfam" id="PF01494"/>
    </source>
</evidence>
<evidence type="ECO:0000313" key="8">
    <source>
        <dbReference type="EMBL" id="KIM89236.1"/>
    </source>
</evidence>
<feature type="chain" id="PRO_5002164802" description="FAD-binding domain-containing protein" evidence="6">
    <location>
        <begin position="17"/>
        <end position="432"/>
    </location>
</feature>
<dbReference type="GO" id="GO:0071949">
    <property type="term" value="F:FAD binding"/>
    <property type="evidence" value="ECO:0007669"/>
    <property type="project" value="InterPro"/>
</dbReference>
<dbReference type="SUPFAM" id="SSF54373">
    <property type="entry name" value="FAD-linked reductases, C-terminal domain"/>
    <property type="match status" value="1"/>
</dbReference>
<dbReference type="Proteomes" id="UP000054166">
    <property type="component" value="Unassembled WGS sequence"/>
</dbReference>
<reference evidence="8 9" key="1">
    <citation type="submission" date="2014-04" db="EMBL/GenBank/DDBJ databases">
        <authorList>
            <consortium name="DOE Joint Genome Institute"/>
            <person name="Kuo A."/>
            <person name="Tarkka M."/>
            <person name="Buscot F."/>
            <person name="Kohler A."/>
            <person name="Nagy L.G."/>
            <person name="Floudas D."/>
            <person name="Copeland A."/>
            <person name="Barry K.W."/>
            <person name="Cichocki N."/>
            <person name="Veneault-Fourrey C."/>
            <person name="LaButti K."/>
            <person name="Lindquist E.A."/>
            <person name="Lipzen A."/>
            <person name="Lundell T."/>
            <person name="Morin E."/>
            <person name="Murat C."/>
            <person name="Sun H."/>
            <person name="Tunlid A."/>
            <person name="Henrissat B."/>
            <person name="Grigoriev I.V."/>
            <person name="Hibbett D.S."/>
            <person name="Martin F."/>
            <person name="Nordberg H.P."/>
            <person name="Cantor M.N."/>
            <person name="Hua S.X."/>
        </authorList>
    </citation>
    <scope>NUCLEOTIDE SEQUENCE [LARGE SCALE GENOMIC DNA]</scope>
    <source>
        <strain evidence="8 9">F 1598</strain>
    </source>
</reference>
<proteinExistence type="inferred from homology"/>
<name>A0A0C3GF10_PILCF</name>
<organism evidence="8 9">
    <name type="scientific">Piloderma croceum (strain F 1598)</name>
    <dbReference type="NCBI Taxonomy" id="765440"/>
    <lineage>
        <taxon>Eukaryota</taxon>
        <taxon>Fungi</taxon>
        <taxon>Dikarya</taxon>
        <taxon>Basidiomycota</taxon>
        <taxon>Agaricomycotina</taxon>
        <taxon>Agaricomycetes</taxon>
        <taxon>Agaricomycetidae</taxon>
        <taxon>Atheliales</taxon>
        <taxon>Atheliaceae</taxon>
        <taxon>Piloderma</taxon>
    </lineage>
</organism>
<feature type="signal peptide" evidence="6">
    <location>
        <begin position="1"/>
        <end position="16"/>
    </location>
</feature>
<evidence type="ECO:0000256" key="3">
    <source>
        <dbReference type="ARBA" id="ARBA00022827"/>
    </source>
</evidence>
<keyword evidence="4" id="KW-0560">Oxidoreductase</keyword>
<dbReference type="STRING" id="765440.A0A0C3GF10"/>
<keyword evidence="2" id="KW-0285">Flavoprotein</keyword>
<accession>A0A0C3GF10</accession>
<dbReference type="InParanoid" id="A0A0C3GF10"/>
<dbReference type="AlphaFoldDB" id="A0A0C3GF10"/>
<keyword evidence="6" id="KW-0732">Signal</keyword>
<dbReference type="PANTHER" id="PTHR13789">
    <property type="entry name" value="MONOOXYGENASE"/>
    <property type="match status" value="1"/>
</dbReference>
<evidence type="ECO:0000256" key="1">
    <source>
        <dbReference type="ARBA" id="ARBA00007992"/>
    </source>
</evidence>
<evidence type="ECO:0000256" key="5">
    <source>
        <dbReference type="ARBA" id="ARBA00023033"/>
    </source>
</evidence>
<keyword evidence="9" id="KW-1185">Reference proteome</keyword>
<dbReference type="PANTHER" id="PTHR13789:SF238">
    <property type="entry name" value="PUTATIVE (AFU_ORTHOLOGUE AFUA_2G01680)-RELATED"/>
    <property type="match status" value="1"/>
</dbReference>
<evidence type="ECO:0000256" key="2">
    <source>
        <dbReference type="ARBA" id="ARBA00022630"/>
    </source>
</evidence>
<protein>
    <recommendedName>
        <fullName evidence="7">FAD-binding domain-containing protein</fullName>
    </recommendedName>
</protein>
<sequence length="432" mass="48347">MHIIVIGCGLAGLTVAIALKRGGHTVEMLESAAEISYIGAGKATVHLYWLSSRSNFVGIQVSPNSSRILRKLGVDKFIEKYVTEPIDLKMMRWEDGKMLVETPLKEPAHNEYGSPYWHIHRADLHRGLLECATELGITLHLNSRVVEVDPYGPSLVTKEGKRYTADLIVASDGLNSVCRAVVLGKPGPPVPTGQMVYRVTLPVRELKDIPEVKDLITTPRNNHWIGPQGTILSYLLEGVNETLINFVFTCDVNMPDGVNQKIGDNKEIRASFKKWDPRLDMILEHVDEVLEWRLYTHEEMPTWVHGSGKMCVIGDAAHAMTPYLAQGAAMGIEDSAILGGLLAKFPSKDTLHKALLLYEKLRLPRVTKVANESINSRYFTQMPDGPEQEERDEYLLSHPGVQVGHRNNRSRKEFLDELFGYDAYKVLETASI</sequence>
<dbReference type="GO" id="GO:0004497">
    <property type="term" value="F:monooxygenase activity"/>
    <property type="evidence" value="ECO:0007669"/>
    <property type="project" value="UniProtKB-KW"/>
</dbReference>
<comment type="similarity">
    <text evidence="1">Belongs to the paxM FAD-dependent monooxygenase family.</text>
</comment>
<keyword evidence="3" id="KW-0274">FAD</keyword>
<reference evidence="9" key="2">
    <citation type="submission" date="2015-01" db="EMBL/GenBank/DDBJ databases">
        <title>Evolutionary Origins and Diversification of the Mycorrhizal Mutualists.</title>
        <authorList>
            <consortium name="DOE Joint Genome Institute"/>
            <consortium name="Mycorrhizal Genomics Consortium"/>
            <person name="Kohler A."/>
            <person name="Kuo A."/>
            <person name="Nagy L.G."/>
            <person name="Floudas D."/>
            <person name="Copeland A."/>
            <person name="Barry K.W."/>
            <person name="Cichocki N."/>
            <person name="Veneault-Fourrey C."/>
            <person name="LaButti K."/>
            <person name="Lindquist E.A."/>
            <person name="Lipzen A."/>
            <person name="Lundell T."/>
            <person name="Morin E."/>
            <person name="Murat C."/>
            <person name="Riley R."/>
            <person name="Ohm R."/>
            <person name="Sun H."/>
            <person name="Tunlid A."/>
            <person name="Henrissat B."/>
            <person name="Grigoriev I.V."/>
            <person name="Hibbett D.S."/>
            <person name="Martin F."/>
        </authorList>
    </citation>
    <scope>NUCLEOTIDE SEQUENCE [LARGE SCALE GENOMIC DNA]</scope>
    <source>
        <strain evidence="9">F 1598</strain>
    </source>
</reference>
<evidence type="ECO:0000256" key="6">
    <source>
        <dbReference type="SAM" id="SignalP"/>
    </source>
</evidence>
<dbReference type="OrthoDB" id="9993796at2759"/>
<dbReference type="EMBL" id="KN832975">
    <property type="protein sequence ID" value="KIM89236.1"/>
    <property type="molecule type" value="Genomic_DNA"/>
</dbReference>
<evidence type="ECO:0000313" key="9">
    <source>
        <dbReference type="Proteomes" id="UP000054166"/>
    </source>
</evidence>
<dbReference type="SUPFAM" id="SSF51905">
    <property type="entry name" value="FAD/NAD(P)-binding domain"/>
    <property type="match status" value="1"/>
</dbReference>
<keyword evidence="5" id="KW-0503">Monooxygenase</keyword>
<dbReference type="HOGENOM" id="CLU_009665_19_3_1"/>
<dbReference type="InterPro" id="IPR050493">
    <property type="entry name" value="FAD-dep_Monooxygenase_BioMet"/>
</dbReference>
<dbReference type="InterPro" id="IPR002938">
    <property type="entry name" value="FAD-bd"/>
</dbReference>
<feature type="domain" description="FAD-binding" evidence="7">
    <location>
        <begin position="3"/>
        <end position="372"/>
    </location>
</feature>
<dbReference type="InterPro" id="IPR036188">
    <property type="entry name" value="FAD/NAD-bd_sf"/>
</dbReference>
<dbReference type="Gene3D" id="3.50.50.60">
    <property type="entry name" value="FAD/NAD(P)-binding domain"/>
    <property type="match status" value="1"/>
</dbReference>
<evidence type="ECO:0000256" key="4">
    <source>
        <dbReference type="ARBA" id="ARBA00023002"/>
    </source>
</evidence>
<dbReference type="Pfam" id="PF01494">
    <property type="entry name" value="FAD_binding_3"/>
    <property type="match status" value="1"/>
</dbReference>
<dbReference type="PRINTS" id="PR00420">
    <property type="entry name" value="RNGMNOXGNASE"/>
</dbReference>